<sequence length="595" mass="69486">VKSDHNLKTMILSLPIWPVRKSLLETNVKPALKPINCGSILPKEVELYRTKDAKVYLASSDDLDDRILVDLNVPHRNVYSYIFEDVDFPKEYDDQYMVFLKSILKYERDKTFYGITRGLRDKRCFPTVNKKRLKKISDLYDFGNYVFWALFSNSDVFLHPDLSEFASTLSTVGFKNRIDQATFIKCAEKIEEFQNQRNPPSDLRNRGSVLVNFLYKNSNIIKSESVERIPFVPVAQTLDNPYSLYYKPPRVLNCFKETILPRYKEVAWSQKSLIAEDVVPPLQMLQIYPSLGKPDAFTVVEHLRFLREKIMIDEEWKTNWADTFKYNVYEVYKWLDEESLNEDINLAHYITQNERLFLNFNKNLNPFDADNWVSANDLVLNSEPGERKYVNPELAKYSNMLKSANVREIKPPNVEIIVRQHNQLYFNNNAMFDFLLNQEQAIPLHDVIFNVKGEMIGTSRYMLAASSIFFYRKFTSGEFTAETSPINPTVIIIDDVDPNSVRILLRYLYGQDINDAVQGLNGNDAGSLNMLSYVDLLKLANYYELDHLKELMELKLSRLVLMSNVVYLKRLSEDLKASQLEKYCNQFILDHEDLR</sequence>
<reference evidence="1" key="1">
    <citation type="submission" date="2021-06" db="EMBL/GenBank/DDBJ databases">
        <authorList>
            <person name="Kallberg Y."/>
            <person name="Tangrot J."/>
            <person name="Rosling A."/>
        </authorList>
    </citation>
    <scope>NUCLEOTIDE SEQUENCE</scope>
    <source>
        <strain evidence="1">CL356</strain>
    </source>
</reference>
<dbReference type="EMBL" id="CAJVPT010021569">
    <property type="protein sequence ID" value="CAG8655535.1"/>
    <property type="molecule type" value="Genomic_DNA"/>
</dbReference>
<organism evidence="1 2">
    <name type="scientific">Acaulospora colombiana</name>
    <dbReference type="NCBI Taxonomy" id="27376"/>
    <lineage>
        <taxon>Eukaryota</taxon>
        <taxon>Fungi</taxon>
        <taxon>Fungi incertae sedis</taxon>
        <taxon>Mucoromycota</taxon>
        <taxon>Glomeromycotina</taxon>
        <taxon>Glomeromycetes</taxon>
        <taxon>Diversisporales</taxon>
        <taxon>Acaulosporaceae</taxon>
        <taxon>Acaulospora</taxon>
    </lineage>
</organism>
<name>A0ACA9NHL9_9GLOM</name>
<evidence type="ECO:0000313" key="2">
    <source>
        <dbReference type="Proteomes" id="UP000789525"/>
    </source>
</evidence>
<gene>
    <name evidence="1" type="ORF">ACOLOM_LOCUS8388</name>
</gene>
<dbReference type="Proteomes" id="UP000789525">
    <property type="component" value="Unassembled WGS sequence"/>
</dbReference>
<feature type="non-terminal residue" evidence="1">
    <location>
        <position position="1"/>
    </location>
</feature>
<evidence type="ECO:0000313" key="1">
    <source>
        <dbReference type="EMBL" id="CAG8655535.1"/>
    </source>
</evidence>
<comment type="caution">
    <text evidence="1">The sequence shown here is derived from an EMBL/GenBank/DDBJ whole genome shotgun (WGS) entry which is preliminary data.</text>
</comment>
<keyword evidence="2" id="KW-1185">Reference proteome</keyword>
<protein>
    <submittedName>
        <fullName evidence="1">5080_t:CDS:1</fullName>
    </submittedName>
</protein>
<accession>A0ACA9NHL9</accession>
<proteinExistence type="predicted"/>